<feature type="compositionally biased region" description="Basic and acidic residues" evidence="2">
    <location>
        <begin position="202"/>
        <end position="221"/>
    </location>
</feature>
<evidence type="ECO:0000313" key="3">
    <source>
        <dbReference type="EMBL" id="VDN30322.1"/>
    </source>
</evidence>
<accession>A0A3P7QEE5</accession>
<dbReference type="EMBL" id="UYRT01085587">
    <property type="protein sequence ID" value="VDN30322.1"/>
    <property type="molecule type" value="Genomic_DNA"/>
</dbReference>
<evidence type="ECO:0000256" key="2">
    <source>
        <dbReference type="SAM" id="MobiDB-lite"/>
    </source>
</evidence>
<dbReference type="Proteomes" id="UP000271098">
    <property type="component" value="Unassembled WGS sequence"/>
</dbReference>
<evidence type="ECO:0000256" key="1">
    <source>
        <dbReference type="SAM" id="Coils"/>
    </source>
</evidence>
<name>A0A3P7QEE5_9BILA</name>
<feature type="coiled-coil region" evidence="1">
    <location>
        <begin position="5"/>
        <end position="43"/>
    </location>
</feature>
<proteinExistence type="predicted"/>
<gene>
    <name evidence="3" type="ORF">GPUH_LOCUS17714</name>
</gene>
<protein>
    <submittedName>
        <fullName evidence="3">Uncharacterized protein</fullName>
    </submittedName>
</protein>
<keyword evidence="4" id="KW-1185">Reference proteome</keyword>
<feature type="coiled-coil region" evidence="1">
    <location>
        <begin position="144"/>
        <end position="185"/>
    </location>
</feature>
<reference evidence="3 4" key="1">
    <citation type="submission" date="2018-11" db="EMBL/GenBank/DDBJ databases">
        <authorList>
            <consortium name="Pathogen Informatics"/>
        </authorList>
    </citation>
    <scope>NUCLEOTIDE SEQUENCE [LARGE SCALE GENOMIC DNA]</scope>
</reference>
<organism evidence="3 4">
    <name type="scientific">Gongylonema pulchrum</name>
    <dbReference type="NCBI Taxonomy" id="637853"/>
    <lineage>
        <taxon>Eukaryota</taxon>
        <taxon>Metazoa</taxon>
        <taxon>Ecdysozoa</taxon>
        <taxon>Nematoda</taxon>
        <taxon>Chromadorea</taxon>
        <taxon>Rhabditida</taxon>
        <taxon>Spirurina</taxon>
        <taxon>Spiruromorpha</taxon>
        <taxon>Spiruroidea</taxon>
        <taxon>Gongylonematidae</taxon>
        <taxon>Gongylonema</taxon>
    </lineage>
</organism>
<evidence type="ECO:0000313" key="4">
    <source>
        <dbReference type="Proteomes" id="UP000271098"/>
    </source>
</evidence>
<keyword evidence="1" id="KW-0175">Coiled coil</keyword>
<dbReference type="AlphaFoldDB" id="A0A3P7QEE5"/>
<feature type="region of interest" description="Disordered" evidence="2">
    <location>
        <begin position="192"/>
        <end position="221"/>
    </location>
</feature>
<sequence length="248" mass="28707">MKYDIQCLTSENEAAERDIASKVNQLRMEISDLEKNLSDTNQKIAAEQCFLLILNFYYADERLIYGKKQETRNAIARFFDRLEKMAKELYAHSIFLAVFLRLFGEDSLYNGLKQVELFDSLRMLGTKFRHRMVIATVHMNLVEIDELTEMIADADEQAVAMKGEYTKIKAELTEETNKLRLLENDFKKEEVSMEETASDAIQHTEKPADEAENIRDQDSANEIDKCKEVLGQIEKTKQPDRFLLDQGA</sequence>